<dbReference type="EMBL" id="GBRH01251151">
    <property type="protein sequence ID" value="JAD46744.1"/>
    <property type="molecule type" value="Transcribed_RNA"/>
</dbReference>
<accession>A0A0A9A4Z0</accession>
<organism evidence="1">
    <name type="scientific">Arundo donax</name>
    <name type="common">Giant reed</name>
    <name type="synonym">Donax arundinaceus</name>
    <dbReference type="NCBI Taxonomy" id="35708"/>
    <lineage>
        <taxon>Eukaryota</taxon>
        <taxon>Viridiplantae</taxon>
        <taxon>Streptophyta</taxon>
        <taxon>Embryophyta</taxon>
        <taxon>Tracheophyta</taxon>
        <taxon>Spermatophyta</taxon>
        <taxon>Magnoliopsida</taxon>
        <taxon>Liliopsida</taxon>
        <taxon>Poales</taxon>
        <taxon>Poaceae</taxon>
        <taxon>PACMAD clade</taxon>
        <taxon>Arundinoideae</taxon>
        <taxon>Arundineae</taxon>
        <taxon>Arundo</taxon>
    </lineage>
</organism>
<name>A0A0A9A4Z0_ARUDO</name>
<sequence length="23" mass="2872">MVYVTPVYRTYLEYHGLWYFASL</sequence>
<protein>
    <submittedName>
        <fullName evidence="1">Uncharacterized protein</fullName>
    </submittedName>
</protein>
<reference evidence="1" key="2">
    <citation type="journal article" date="2015" name="Data Brief">
        <title>Shoot transcriptome of the giant reed, Arundo donax.</title>
        <authorList>
            <person name="Barrero R.A."/>
            <person name="Guerrero F.D."/>
            <person name="Moolhuijzen P."/>
            <person name="Goolsby J.A."/>
            <person name="Tidwell J."/>
            <person name="Bellgard S.E."/>
            <person name="Bellgard M.I."/>
        </authorList>
    </citation>
    <scope>NUCLEOTIDE SEQUENCE</scope>
    <source>
        <tissue evidence="1">Shoot tissue taken approximately 20 cm above the soil surface</tissue>
    </source>
</reference>
<dbReference type="AlphaFoldDB" id="A0A0A9A4Z0"/>
<reference evidence="1" key="1">
    <citation type="submission" date="2014-09" db="EMBL/GenBank/DDBJ databases">
        <authorList>
            <person name="Magalhaes I.L.F."/>
            <person name="Oliveira U."/>
            <person name="Santos F.R."/>
            <person name="Vidigal T.H.D.A."/>
            <person name="Brescovit A.D."/>
            <person name="Santos A.J."/>
        </authorList>
    </citation>
    <scope>NUCLEOTIDE SEQUENCE</scope>
    <source>
        <tissue evidence="1">Shoot tissue taken approximately 20 cm above the soil surface</tissue>
    </source>
</reference>
<evidence type="ECO:0000313" key="1">
    <source>
        <dbReference type="EMBL" id="JAD46744.1"/>
    </source>
</evidence>
<proteinExistence type="predicted"/>